<evidence type="ECO:0000256" key="8">
    <source>
        <dbReference type="SAM" id="SignalP"/>
    </source>
</evidence>
<feature type="domain" description="Cytochrome c" evidence="9">
    <location>
        <begin position="228"/>
        <end position="409"/>
    </location>
</feature>
<name>A0ABT5E579_9BACT</name>
<dbReference type="RefSeq" id="WP_272089379.1">
    <property type="nucleotide sequence ID" value="NZ_JAQNDL010000003.1"/>
</dbReference>
<dbReference type="InterPro" id="IPR009056">
    <property type="entry name" value="Cyt_c-like_dom"/>
</dbReference>
<dbReference type="SUPFAM" id="SSF46626">
    <property type="entry name" value="Cytochrome c"/>
    <property type="match status" value="2"/>
</dbReference>
<accession>A0ABT5E579</accession>
<evidence type="ECO:0000256" key="5">
    <source>
        <dbReference type="ARBA" id="ARBA00023002"/>
    </source>
</evidence>
<gene>
    <name evidence="10" type="ORF">POL25_28455</name>
</gene>
<dbReference type="PANTHER" id="PTHR30600">
    <property type="entry name" value="CYTOCHROME C PEROXIDASE-RELATED"/>
    <property type="match status" value="1"/>
</dbReference>
<dbReference type="Pfam" id="PF03150">
    <property type="entry name" value="CCP_MauG"/>
    <property type="match status" value="1"/>
</dbReference>
<evidence type="ECO:0000259" key="9">
    <source>
        <dbReference type="PROSITE" id="PS51007"/>
    </source>
</evidence>
<dbReference type="Gene3D" id="1.10.760.10">
    <property type="entry name" value="Cytochrome c-like domain"/>
    <property type="match status" value="2"/>
</dbReference>
<sequence length="411" mass="43773">MRSLTLTGTVALGVLVVAASTVVFADPPRTGRGAPGAGLSAKEQLGKLLFFDERLSARGNQDCSDCHGLEVGWTGPIEAIDMHGAVYEGSVAGRFGARKPPSSAYASFSPILHRDKKNGEFVGGAFWDGRATGEKLGNPAADQAQGPFLNPLEQALPDAAAVVKRVCSPHSGYSLLLRQVWGQGICDDVDAAFAAIARSIERYEASREMSAFSSRFDAYLAGEAALDDQELRGLALFRGKAGCDTCHAIVSDGNVPPLFTDFTYANLGAPKNPENPFYTQPPAVNPLGAAFVDLGLGSFLATRPEYASLAAENNGKHKVPTLRNVDKRPYGSFVKAYGHNGYFKSLEEMVHFYNTRAVLPTCAPGDPGEKRTCWPAPEVADNLETAKVGNLGLTTAEERDIVAFLGTLSDR</sequence>
<proteinExistence type="predicted"/>
<keyword evidence="4 8" id="KW-0732">Signal</keyword>
<evidence type="ECO:0000256" key="3">
    <source>
        <dbReference type="ARBA" id="ARBA00022723"/>
    </source>
</evidence>
<evidence type="ECO:0000256" key="1">
    <source>
        <dbReference type="ARBA" id="ARBA00004196"/>
    </source>
</evidence>
<dbReference type="PANTHER" id="PTHR30600:SF10">
    <property type="entry name" value="BLL6722 PROTEIN"/>
    <property type="match status" value="1"/>
</dbReference>
<keyword evidence="3 7" id="KW-0479">Metal-binding</keyword>
<dbReference type="Proteomes" id="UP001221686">
    <property type="component" value="Unassembled WGS sequence"/>
</dbReference>
<keyword evidence="10" id="KW-0575">Peroxidase</keyword>
<dbReference type="InterPro" id="IPR051395">
    <property type="entry name" value="Cytochrome_c_Peroxidase/MauG"/>
</dbReference>
<dbReference type="EMBL" id="JAQNDL010000003">
    <property type="protein sequence ID" value="MDC0720870.1"/>
    <property type="molecule type" value="Genomic_DNA"/>
</dbReference>
<evidence type="ECO:0000256" key="6">
    <source>
        <dbReference type="ARBA" id="ARBA00023004"/>
    </source>
</evidence>
<organism evidence="10 11">
    <name type="scientific">Nannocystis bainbridge</name>
    <dbReference type="NCBI Taxonomy" id="2995303"/>
    <lineage>
        <taxon>Bacteria</taxon>
        <taxon>Pseudomonadati</taxon>
        <taxon>Myxococcota</taxon>
        <taxon>Polyangia</taxon>
        <taxon>Nannocystales</taxon>
        <taxon>Nannocystaceae</taxon>
        <taxon>Nannocystis</taxon>
    </lineage>
</organism>
<keyword evidence="6 7" id="KW-0408">Iron</keyword>
<evidence type="ECO:0000313" key="11">
    <source>
        <dbReference type="Proteomes" id="UP001221686"/>
    </source>
</evidence>
<comment type="subcellular location">
    <subcellularLocation>
        <location evidence="1">Cell envelope</location>
    </subcellularLocation>
</comment>
<feature type="signal peptide" evidence="8">
    <location>
        <begin position="1"/>
        <end position="25"/>
    </location>
</feature>
<dbReference type="InterPro" id="IPR004852">
    <property type="entry name" value="Di-haem_cyt_c_peroxidsae"/>
</dbReference>
<dbReference type="PROSITE" id="PS51007">
    <property type="entry name" value="CYTC"/>
    <property type="match status" value="1"/>
</dbReference>
<dbReference type="InterPro" id="IPR036909">
    <property type="entry name" value="Cyt_c-like_dom_sf"/>
</dbReference>
<keyword evidence="5" id="KW-0560">Oxidoreductase</keyword>
<feature type="chain" id="PRO_5045760967" evidence="8">
    <location>
        <begin position="26"/>
        <end position="411"/>
    </location>
</feature>
<evidence type="ECO:0000313" key="10">
    <source>
        <dbReference type="EMBL" id="MDC0720870.1"/>
    </source>
</evidence>
<evidence type="ECO:0000256" key="4">
    <source>
        <dbReference type="ARBA" id="ARBA00022729"/>
    </source>
</evidence>
<protein>
    <submittedName>
        <fullName evidence="10">Cytochrome c peroxidase</fullName>
    </submittedName>
</protein>
<comment type="caution">
    <text evidence="10">The sequence shown here is derived from an EMBL/GenBank/DDBJ whole genome shotgun (WGS) entry which is preliminary data.</text>
</comment>
<reference evidence="10 11" key="1">
    <citation type="submission" date="2022-11" db="EMBL/GenBank/DDBJ databases">
        <title>Minimal conservation of predation-associated metabolite biosynthetic gene clusters underscores biosynthetic potential of Myxococcota including descriptions for ten novel species: Archangium lansinium sp. nov., Myxococcus landrumus sp. nov., Nannocystis bai.</title>
        <authorList>
            <person name="Ahearne A."/>
            <person name="Stevens C."/>
            <person name="Dowd S."/>
        </authorList>
    </citation>
    <scope>NUCLEOTIDE SEQUENCE [LARGE SCALE GENOMIC DNA]</scope>
    <source>
        <strain evidence="10 11">BB15-2</strain>
    </source>
</reference>
<evidence type="ECO:0000256" key="2">
    <source>
        <dbReference type="ARBA" id="ARBA00022617"/>
    </source>
</evidence>
<keyword evidence="2 7" id="KW-0349">Heme</keyword>
<keyword evidence="11" id="KW-1185">Reference proteome</keyword>
<evidence type="ECO:0000256" key="7">
    <source>
        <dbReference type="PROSITE-ProRule" id="PRU00433"/>
    </source>
</evidence>
<dbReference type="GO" id="GO:0004601">
    <property type="term" value="F:peroxidase activity"/>
    <property type="evidence" value="ECO:0007669"/>
    <property type="project" value="UniProtKB-KW"/>
</dbReference>